<dbReference type="Proteomes" id="UP001160148">
    <property type="component" value="Unassembled WGS sequence"/>
</dbReference>
<reference evidence="1 3" key="1">
    <citation type="submission" date="2023-01" db="EMBL/GenBank/DDBJ databases">
        <authorList>
            <person name="Whitehead M."/>
        </authorList>
    </citation>
    <scope>NUCLEOTIDE SEQUENCE [LARGE SCALE GENOMIC DNA]</scope>
</reference>
<evidence type="ECO:0008006" key="4">
    <source>
        <dbReference type="Google" id="ProtNLM"/>
    </source>
</evidence>
<evidence type="ECO:0000313" key="2">
    <source>
        <dbReference type="EMBL" id="CAI6377382.1"/>
    </source>
</evidence>
<organism evidence="1 3">
    <name type="scientific">Macrosiphum euphorbiae</name>
    <name type="common">potato aphid</name>
    <dbReference type="NCBI Taxonomy" id="13131"/>
    <lineage>
        <taxon>Eukaryota</taxon>
        <taxon>Metazoa</taxon>
        <taxon>Ecdysozoa</taxon>
        <taxon>Arthropoda</taxon>
        <taxon>Hexapoda</taxon>
        <taxon>Insecta</taxon>
        <taxon>Pterygota</taxon>
        <taxon>Neoptera</taxon>
        <taxon>Paraneoptera</taxon>
        <taxon>Hemiptera</taxon>
        <taxon>Sternorrhyncha</taxon>
        <taxon>Aphidomorpha</taxon>
        <taxon>Aphidoidea</taxon>
        <taxon>Aphididae</taxon>
        <taxon>Macrosiphini</taxon>
        <taxon>Macrosiphum</taxon>
    </lineage>
</organism>
<keyword evidence="3" id="KW-1185">Reference proteome</keyword>
<dbReference type="AlphaFoldDB" id="A0AAV0Y3I8"/>
<comment type="caution">
    <text evidence="1">The sequence shown here is derived from an EMBL/GenBank/DDBJ whole genome shotgun (WGS) entry which is preliminary data.</text>
</comment>
<evidence type="ECO:0000313" key="3">
    <source>
        <dbReference type="Proteomes" id="UP001160148"/>
    </source>
</evidence>
<proteinExistence type="predicted"/>
<sequence length="161" mass="18835">MDDHEEIANAAAYYIIVCSEFLKYYSSDNEDEASTPKKRRYWMDTFYKSRKRYNATNMLCDLNVDPSRKFENFCRMSSVDFEHILTKIGPYISKNDTNMRECIPIKERLAVTLRFLASGDSFKSLSYLFKFSPQTVSRCVADVCKALILELKDEIKVCNHK</sequence>
<evidence type="ECO:0000313" key="1">
    <source>
        <dbReference type="EMBL" id="CAI6375479.1"/>
    </source>
</evidence>
<dbReference type="EMBL" id="CARXXK010001727">
    <property type="protein sequence ID" value="CAI6377382.1"/>
    <property type="molecule type" value="Genomic_DNA"/>
</dbReference>
<dbReference type="EMBL" id="CARXXK010001342">
    <property type="protein sequence ID" value="CAI6375479.1"/>
    <property type="molecule type" value="Genomic_DNA"/>
</dbReference>
<gene>
    <name evidence="1" type="ORF">MEUPH1_LOCUS28974</name>
    <name evidence="2" type="ORF">MEUPH1_LOCUS30650</name>
</gene>
<protein>
    <recommendedName>
        <fullName evidence="4">Protein ANTAGONIST OF LIKE HETEROCHROMATIN PROTEIN 1-like</fullName>
    </recommendedName>
</protein>
<name>A0AAV0Y3I8_9HEMI</name>
<accession>A0AAV0Y3I8</accession>